<keyword evidence="7" id="KW-0449">Lipoprotein</keyword>
<dbReference type="InterPro" id="IPR008844">
    <property type="entry name" value="Spore_GerAC-like"/>
</dbReference>
<evidence type="ECO:0000256" key="1">
    <source>
        <dbReference type="ARBA" id="ARBA00004635"/>
    </source>
</evidence>
<dbReference type="EMBL" id="JBHHMI010000005">
    <property type="protein sequence ID" value="MFB5266834.1"/>
    <property type="molecule type" value="Genomic_DNA"/>
</dbReference>
<evidence type="ECO:0000259" key="9">
    <source>
        <dbReference type="Pfam" id="PF25198"/>
    </source>
</evidence>
<keyword evidence="4" id="KW-0732">Signal</keyword>
<evidence type="ECO:0000313" key="11">
    <source>
        <dbReference type="Proteomes" id="UP001580346"/>
    </source>
</evidence>
<gene>
    <name evidence="10" type="ORF">ACE41H_08540</name>
</gene>
<dbReference type="PANTHER" id="PTHR35789">
    <property type="entry name" value="SPORE GERMINATION PROTEIN B3"/>
    <property type="match status" value="1"/>
</dbReference>
<dbReference type="Proteomes" id="UP001580346">
    <property type="component" value="Unassembled WGS sequence"/>
</dbReference>
<dbReference type="PANTHER" id="PTHR35789:SF1">
    <property type="entry name" value="SPORE GERMINATION PROTEIN B3"/>
    <property type="match status" value="1"/>
</dbReference>
<reference evidence="10 11" key="1">
    <citation type="submission" date="2024-09" db="EMBL/GenBank/DDBJ databases">
        <title>Paenibacillus zeirhizospherea sp. nov., isolated from surface of the maize (Zea mays) roots in a horticulture field, Hungary.</title>
        <authorList>
            <person name="Marton D."/>
            <person name="Farkas M."/>
            <person name="Bedics A."/>
            <person name="Toth E."/>
            <person name="Tancsics A."/>
            <person name="Boka K."/>
            <person name="Maroti G."/>
            <person name="Kriszt B."/>
            <person name="Cserhati M."/>
        </authorList>
    </citation>
    <scope>NUCLEOTIDE SEQUENCE [LARGE SCALE GENOMIC DNA]</scope>
    <source>
        <strain evidence="10 11">KCTC 33519</strain>
    </source>
</reference>
<evidence type="ECO:0000256" key="3">
    <source>
        <dbReference type="ARBA" id="ARBA00022544"/>
    </source>
</evidence>
<name>A0ABV5ARJ4_9BACL</name>
<comment type="caution">
    <text evidence="10">The sequence shown here is derived from an EMBL/GenBank/DDBJ whole genome shotgun (WGS) entry which is preliminary data.</text>
</comment>
<dbReference type="Gene3D" id="3.30.300.210">
    <property type="entry name" value="Nutrient germinant receptor protein C, domain 3"/>
    <property type="match status" value="1"/>
</dbReference>
<evidence type="ECO:0000256" key="7">
    <source>
        <dbReference type="ARBA" id="ARBA00023288"/>
    </source>
</evidence>
<dbReference type="NCBIfam" id="TIGR02887">
    <property type="entry name" value="spore_ger_x_C"/>
    <property type="match status" value="1"/>
</dbReference>
<comment type="subcellular location">
    <subcellularLocation>
        <location evidence="1">Membrane</location>
        <topology evidence="1">Lipid-anchor</topology>
    </subcellularLocation>
</comment>
<sequence length="394" mass="43399">MRAGKVLLLLICSCLLGGCWDRKEINDVAFVLGTAVDKEGEQYRNTLQIALPGQLGASGNAGGGGGTSGDKSYYLESKAGRTMREVNDKEQESTSRKLNYSHRRMLIIGADMAREGIARLIDVLARSPENRLSALIVIAEGRGADIFRAQAPIEQYPAEMVRELAISYMKEPRSLKLLIHTMLSEGVDPVLPVVGLTDSLPKGWKGSKKNIKIKGLAVFKGDKVAGTVSHELARGLLLAMGQSKSTEFIIAPPKGKGEIMLLLNETDVKIKPSVQGDEIKMIMNLRVKGEVSENESTYHMAQPREIKWLEREAEDLIRQNVEESIRVVQRDYQSDVLGLGRVLKTNLPSVWDRVQGRWSTLYPEIEVEVRTNVHVENTGAITEPFGAEGGSDHP</sequence>
<dbReference type="InterPro" id="IPR057336">
    <property type="entry name" value="GerAC_N"/>
</dbReference>
<keyword evidence="6" id="KW-0564">Palmitate</keyword>
<evidence type="ECO:0000256" key="5">
    <source>
        <dbReference type="ARBA" id="ARBA00023136"/>
    </source>
</evidence>
<keyword evidence="5" id="KW-0472">Membrane</keyword>
<feature type="domain" description="Spore germination GerAC-like C-terminal" evidence="8">
    <location>
        <begin position="214"/>
        <end position="379"/>
    </location>
</feature>
<dbReference type="Pfam" id="PF25198">
    <property type="entry name" value="Spore_GerAC_N"/>
    <property type="match status" value="1"/>
</dbReference>
<protein>
    <submittedName>
        <fullName evidence="10">Ger(X)C family spore germination protein</fullName>
    </submittedName>
</protein>
<accession>A0ABV5ARJ4</accession>
<evidence type="ECO:0000259" key="8">
    <source>
        <dbReference type="Pfam" id="PF05504"/>
    </source>
</evidence>
<keyword evidence="11" id="KW-1185">Reference proteome</keyword>
<dbReference type="InterPro" id="IPR046953">
    <property type="entry name" value="Spore_GerAC-like_C"/>
</dbReference>
<evidence type="ECO:0000256" key="2">
    <source>
        <dbReference type="ARBA" id="ARBA00007886"/>
    </source>
</evidence>
<dbReference type="Pfam" id="PF05504">
    <property type="entry name" value="Spore_GerAC"/>
    <property type="match status" value="1"/>
</dbReference>
<evidence type="ECO:0000256" key="6">
    <source>
        <dbReference type="ARBA" id="ARBA00023139"/>
    </source>
</evidence>
<proteinExistence type="inferred from homology"/>
<dbReference type="RefSeq" id="WP_375354729.1">
    <property type="nucleotide sequence ID" value="NZ_JBHHMI010000005.1"/>
</dbReference>
<evidence type="ECO:0000313" key="10">
    <source>
        <dbReference type="EMBL" id="MFB5266834.1"/>
    </source>
</evidence>
<evidence type="ECO:0000256" key="4">
    <source>
        <dbReference type="ARBA" id="ARBA00022729"/>
    </source>
</evidence>
<feature type="domain" description="Spore germination protein N-terminal" evidence="9">
    <location>
        <begin position="21"/>
        <end position="195"/>
    </location>
</feature>
<comment type="similarity">
    <text evidence="2">Belongs to the GerABKC lipoprotein family.</text>
</comment>
<organism evidence="10 11">
    <name type="scientific">Paenibacillus enshidis</name>
    <dbReference type="NCBI Taxonomy" id="1458439"/>
    <lineage>
        <taxon>Bacteria</taxon>
        <taxon>Bacillati</taxon>
        <taxon>Bacillota</taxon>
        <taxon>Bacilli</taxon>
        <taxon>Bacillales</taxon>
        <taxon>Paenibacillaceae</taxon>
        <taxon>Paenibacillus</taxon>
    </lineage>
</organism>
<dbReference type="InterPro" id="IPR038501">
    <property type="entry name" value="Spore_GerAC_C_sf"/>
</dbReference>
<keyword evidence="3" id="KW-0309">Germination</keyword>
<dbReference type="PROSITE" id="PS51257">
    <property type="entry name" value="PROKAR_LIPOPROTEIN"/>
    <property type="match status" value="1"/>
</dbReference>